<protein>
    <submittedName>
        <fullName evidence="2">Uncharacterized protein</fullName>
    </submittedName>
</protein>
<dbReference type="EMBL" id="LIRB01000146">
    <property type="protein sequence ID" value="KWX71589.1"/>
    <property type="molecule type" value="Genomic_DNA"/>
</dbReference>
<organism evidence="2 3">
    <name type="scientific">Paenibacillus riograndensis</name>
    <dbReference type="NCBI Taxonomy" id="483937"/>
    <lineage>
        <taxon>Bacteria</taxon>
        <taxon>Bacillati</taxon>
        <taxon>Bacillota</taxon>
        <taxon>Bacilli</taxon>
        <taxon>Bacillales</taxon>
        <taxon>Paenibacillaceae</taxon>
        <taxon>Paenibacillus</taxon>
        <taxon>Paenibacillus sonchi group</taxon>
    </lineage>
</organism>
<dbReference type="OrthoDB" id="2667168at2"/>
<evidence type="ECO:0000313" key="3">
    <source>
        <dbReference type="Proteomes" id="UP000070475"/>
    </source>
</evidence>
<gene>
    <name evidence="2" type="ORF">AMQ84_27075</name>
</gene>
<accession>A0A132TJS5</accession>
<dbReference type="AlphaFoldDB" id="A0A132TJS5"/>
<proteinExistence type="predicted"/>
<comment type="caution">
    <text evidence="2">The sequence shown here is derived from an EMBL/GenBank/DDBJ whole genome shotgun (WGS) entry which is preliminary data.</text>
</comment>
<sequence length="126" mass="14312">MTDLIQEVKAALQAATPGKWQAEGKEIWRRTDEHGAEFYAGAVWITDVEHSGNRELIANAPTWLQQLIDRLETAERQREEAVKALEKTKMYLFSEPSYADELLKEVEATLKRIKGEVQAEGDQPAE</sequence>
<keyword evidence="3" id="KW-1185">Reference proteome</keyword>
<dbReference type="PATRIC" id="fig|483937.3.peg.4242"/>
<keyword evidence="1" id="KW-0175">Coiled coil</keyword>
<evidence type="ECO:0000313" key="2">
    <source>
        <dbReference type="EMBL" id="KWX71589.1"/>
    </source>
</evidence>
<dbReference type="Proteomes" id="UP000070475">
    <property type="component" value="Unassembled WGS sequence"/>
</dbReference>
<feature type="coiled-coil region" evidence="1">
    <location>
        <begin position="64"/>
        <end position="123"/>
    </location>
</feature>
<dbReference type="RefSeq" id="WP_060862905.1">
    <property type="nucleotide sequence ID" value="NZ_LIRB01000146.1"/>
</dbReference>
<evidence type="ECO:0000256" key="1">
    <source>
        <dbReference type="SAM" id="Coils"/>
    </source>
</evidence>
<reference evidence="2 3" key="1">
    <citation type="submission" date="2015-08" db="EMBL/GenBank/DDBJ databases">
        <title>Genomes of Paenibacillus riograndensis.</title>
        <authorList>
            <person name="Sant'Anna F.H."/>
            <person name="Souza R."/>
            <person name="Ambrosini A."/>
            <person name="Bach E."/>
            <person name="Fernandes G."/>
            <person name="Balsanelli E."/>
            <person name="Baura V.A."/>
            <person name="Pedrosa F.O."/>
            <person name="Souza E.M."/>
            <person name="Passaglia L."/>
        </authorList>
    </citation>
    <scope>NUCLEOTIDE SEQUENCE [LARGE SCALE GENOMIC DNA]</scope>
    <source>
        <strain evidence="2 3">CAS34</strain>
    </source>
</reference>
<name>A0A132TJS5_9BACL</name>